<evidence type="ECO:0000313" key="2">
    <source>
        <dbReference type="EMBL" id="CAK9088832.1"/>
    </source>
</evidence>
<accession>A0ABP0QKV2</accession>
<dbReference type="Proteomes" id="UP001642464">
    <property type="component" value="Unassembled WGS sequence"/>
</dbReference>
<feature type="non-terminal residue" evidence="2">
    <location>
        <position position="80"/>
    </location>
</feature>
<keyword evidence="3" id="KW-1185">Reference proteome</keyword>
<comment type="caution">
    <text evidence="2">The sequence shown here is derived from an EMBL/GenBank/DDBJ whole genome shotgun (WGS) entry which is preliminary data.</text>
</comment>
<dbReference type="EMBL" id="CAXAMM010039783">
    <property type="protein sequence ID" value="CAK9088832.1"/>
    <property type="molecule type" value="Genomic_DNA"/>
</dbReference>
<sequence>MSNDRVSGTAKIGTRTSRVVRVLRLIRIIKLYKAIYEARQLQKKKEEMAKQSAMETQIYPGNEDDEDSYDDMEACSLRCV</sequence>
<proteinExistence type="predicted"/>
<evidence type="ECO:0000313" key="3">
    <source>
        <dbReference type="Proteomes" id="UP001642464"/>
    </source>
</evidence>
<reference evidence="2 3" key="1">
    <citation type="submission" date="2024-02" db="EMBL/GenBank/DDBJ databases">
        <authorList>
            <person name="Chen Y."/>
            <person name="Shah S."/>
            <person name="Dougan E. K."/>
            <person name="Thang M."/>
            <person name="Chan C."/>
        </authorList>
    </citation>
    <scope>NUCLEOTIDE SEQUENCE [LARGE SCALE GENOMIC DNA]</scope>
</reference>
<protein>
    <submittedName>
        <fullName evidence="2">Adenylate cyclase</fullName>
    </submittedName>
</protein>
<organism evidence="2 3">
    <name type="scientific">Durusdinium trenchii</name>
    <dbReference type="NCBI Taxonomy" id="1381693"/>
    <lineage>
        <taxon>Eukaryota</taxon>
        <taxon>Sar</taxon>
        <taxon>Alveolata</taxon>
        <taxon>Dinophyceae</taxon>
        <taxon>Suessiales</taxon>
        <taxon>Symbiodiniaceae</taxon>
        <taxon>Durusdinium</taxon>
    </lineage>
</organism>
<feature type="region of interest" description="Disordered" evidence="1">
    <location>
        <begin position="49"/>
        <end position="69"/>
    </location>
</feature>
<evidence type="ECO:0000256" key="1">
    <source>
        <dbReference type="SAM" id="MobiDB-lite"/>
    </source>
</evidence>
<gene>
    <name evidence="2" type="ORF">SCF082_LOCUS41954</name>
</gene>
<name>A0ABP0QKV2_9DINO</name>